<gene>
    <name evidence="3" type="ORF">LCGC14_1718720</name>
</gene>
<dbReference type="AlphaFoldDB" id="A0A0F9HCV6"/>
<dbReference type="InterPro" id="IPR031325">
    <property type="entry name" value="RHS_repeat"/>
</dbReference>
<dbReference type="SUPFAM" id="SSF49785">
    <property type="entry name" value="Galactose-binding domain-like"/>
    <property type="match status" value="1"/>
</dbReference>
<dbReference type="InterPro" id="IPR008979">
    <property type="entry name" value="Galactose-bd-like_sf"/>
</dbReference>
<proteinExistence type="predicted"/>
<evidence type="ECO:0000259" key="2">
    <source>
        <dbReference type="Pfam" id="PF25023"/>
    </source>
</evidence>
<dbReference type="PANTHER" id="PTHR32305">
    <property type="match status" value="1"/>
</dbReference>
<protein>
    <recommendedName>
        <fullName evidence="2">Teneurin-like YD-shell domain-containing protein</fullName>
    </recommendedName>
</protein>
<evidence type="ECO:0000256" key="1">
    <source>
        <dbReference type="ARBA" id="ARBA00022737"/>
    </source>
</evidence>
<dbReference type="Pfam" id="PF25023">
    <property type="entry name" value="TEN_YD-shell"/>
    <property type="match status" value="1"/>
</dbReference>
<dbReference type="InterPro" id="IPR056823">
    <property type="entry name" value="TEN-like_YD-shell"/>
</dbReference>
<sequence length="978" mass="106857">DNPTSGWTTEDQPTITWSTSTGASFYELYLDGLMVAGNIVSTSFTTLSALANGIHSVFVVAYDSAFNSTQTQALSFGVDTTNPTVSITSPANNGSSKLGDIVTIQGKAGSLYSPVDAVNVSIDGGISWNTANGIDTWSYSFNPTEDKTYNLAAKSLNSAVTYSSPAASDLDVVISTQNTGALRQMKEVAKKTYEYDKVGNVVATHNDPDGLNQTTTAVYDEMNRVISTTDPIGNSTNNTYDILSNLVQTTDARGYSTNYTYNGLGQLIKTVNPLGDKVYNSYDANGALIATTSVASSKSLEDSTRDVALSSLGAKVQAVAAGSSLAGGITYMYDYRALIDKEIGSTNYAQIYTKVDPSPAYLIILDKTYALSSIKVHLLDSGSYKFKVETSLDNKNFKLIADKTDQYYSGTQVITFTEPLSVGFIKVTGVGAQTVEDDNYFKVSEIEAFVPKNTSITEYGATGSVDSVTDPKGYVNRSYYNERGQVVFTIDANGSVSRIEYDNLGRPVTAIDPYGFVTTTTYDEAGNSIEAFDEFGIKQATKIYDAVNALREVTNAIGHTAQSDYDAMGRVTDTRSYRLDADGSLDQIIESEVVYNDLGQVVQSIDALGYFAEAEYDALSRVTQVWDKNAIFYNPDHNLLSDYQPSKKFYLADNKVSSEIDSRDVITAYDYDKNGNLIASTSDTGGLNQKTTYFYDELNRLVKVVDPRGNVGDADPDDYATIFAYDDRGNKTSMTDSSDTTRYEYDDNNRLVKSIDPLLNETVFTYDKNGNLLSAGNAAKSIDYEYDSKNRLVKETYPDSSTTLYEYDAKGRIVEVTNPDLTTITYTYDEIDRLKTKTQSSLTITYDYDSHSNITKISDSLGNTTTYVYDALDRLIAISDGANSSSYEYDPNGNVVLRDLGAIETTYAYDSTDRLIDIATRALDSTVLNQASEASGTLGYDNLDNIITFSTDIYVYDAADQIIDDGDYTYTYDGNGNL</sequence>
<dbReference type="EMBL" id="LAZR01015433">
    <property type="protein sequence ID" value="KKM13196.1"/>
    <property type="molecule type" value="Genomic_DNA"/>
</dbReference>
<feature type="non-terminal residue" evidence="3">
    <location>
        <position position="1"/>
    </location>
</feature>
<dbReference type="Gene3D" id="2.180.10.10">
    <property type="entry name" value="RHS repeat-associated core"/>
    <property type="match status" value="4"/>
</dbReference>
<dbReference type="InterPro" id="IPR006530">
    <property type="entry name" value="YD"/>
</dbReference>
<dbReference type="SUPFAM" id="SSF81296">
    <property type="entry name" value="E set domains"/>
    <property type="match status" value="1"/>
</dbReference>
<evidence type="ECO:0000313" key="3">
    <source>
        <dbReference type="EMBL" id="KKM13196.1"/>
    </source>
</evidence>
<dbReference type="PANTHER" id="PTHR32305:SF15">
    <property type="entry name" value="PROTEIN RHSA-RELATED"/>
    <property type="match status" value="1"/>
</dbReference>
<feature type="domain" description="Teneurin-like YD-shell" evidence="2">
    <location>
        <begin position="721"/>
        <end position="840"/>
    </location>
</feature>
<comment type="caution">
    <text evidence="3">The sequence shown here is derived from an EMBL/GenBank/DDBJ whole genome shotgun (WGS) entry which is preliminary data.</text>
</comment>
<dbReference type="Pfam" id="PF17957">
    <property type="entry name" value="Big_7"/>
    <property type="match status" value="1"/>
</dbReference>
<dbReference type="NCBIfam" id="TIGR01643">
    <property type="entry name" value="YD_repeat_2x"/>
    <property type="match status" value="6"/>
</dbReference>
<accession>A0A0F9HCV6</accession>
<keyword evidence="1" id="KW-0677">Repeat</keyword>
<dbReference type="InterPro" id="IPR014756">
    <property type="entry name" value="Ig_E-set"/>
</dbReference>
<organism evidence="3">
    <name type="scientific">marine sediment metagenome</name>
    <dbReference type="NCBI Taxonomy" id="412755"/>
    <lineage>
        <taxon>unclassified sequences</taxon>
        <taxon>metagenomes</taxon>
        <taxon>ecological metagenomes</taxon>
    </lineage>
</organism>
<feature type="non-terminal residue" evidence="3">
    <location>
        <position position="978"/>
    </location>
</feature>
<dbReference type="InterPro" id="IPR050708">
    <property type="entry name" value="T6SS_VgrG/RHS"/>
</dbReference>
<dbReference type="Pfam" id="PF05593">
    <property type="entry name" value="RHS_repeat"/>
    <property type="match status" value="4"/>
</dbReference>
<name>A0A0F9HCV6_9ZZZZ</name>
<reference evidence="3" key="1">
    <citation type="journal article" date="2015" name="Nature">
        <title>Complex archaea that bridge the gap between prokaryotes and eukaryotes.</title>
        <authorList>
            <person name="Spang A."/>
            <person name="Saw J.H."/>
            <person name="Jorgensen S.L."/>
            <person name="Zaremba-Niedzwiedzka K."/>
            <person name="Martijn J."/>
            <person name="Lind A.E."/>
            <person name="van Eijk R."/>
            <person name="Schleper C."/>
            <person name="Guy L."/>
            <person name="Ettema T.J."/>
        </authorList>
    </citation>
    <scope>NUCLEOTIDE SEQUENCE</scope>
</reference>